<keyword evidence="2 7" id="KW-0812">Transmembrane</keyword>
<evidence type="ECO:0000256" key="5">
    <source>
        <dbReference type="ARBA" id="ARBA00023098"/>
    </source>
</evidence>
<keyword evidence="5" id="KW-0443">Lipid metabolism</keyword>
<evidence type="ECO:0000313" key="10">
    <source>
        <dbReference type="Proteomes" id="UP000297617"/>
    </source>
</evidence>
<feature type="transmembrane region" description="Helical" evidence="7">
    <location>
        <begin position="50"/>
        <end position="70"/>
    </location>
</feature>
<name>A0ABY2L4X7_9LEPT</name>
<keyword evidence="3 7" id="KW-1133">Transmembrane helix</keyword>
<organism evidence="9 10">
    <name type="scientific">Leptospira bouyouniensis</name>
    <dbReference type="NCBI Taxonomy" id="2484911"/>
    <lineage>
        <taxon>Bacteria</taxon>
        <taxon>Pseudomonadati</taxon>
        <taxon>Spirochaetota</taxon>
        <taxon>Spirochaetia</taxon>
        <taxon>Leptospirales</taxon>
        <taxon>Leptospiraceae</taxon>
        <taxon>Leptospira</taxon>
    </lineage>
</organism>
<dbReference type="PANTHER" id="PTHR21624:SF1">
    <property type="entry name" value="ALKYLGLYCEROL MONOOXYGENASE"/>
    <property type="match status" value="1"/>
</dbReference>
<feature type="transmembrane region" description="Helical" evidence="7">
    <location>
        <begin position="387"/>
        <end position="403"/>
    </location>
</feature>
<keyword evidence="10" id="KW-1185">Reference proteome</keyword>
<feature type="transmembrane region" description="Helical" evidence="7">
    <location>
        <begin position="309"/>
        <end position="330"/>
    </location>
</feature>
<accession>A0ABY2L4X7</accession>
<evidence type="ECO:0000256" key="2">
    <source>
        <dbReference type="ARBA" id="ARBA00022692"/>
    </source>
</evidence>
<evidence type="ECO:0000256" key="3">
    <source>
        <dbReference type="ARBA" id="ARBA00022989"/>
    </source>
</evidence>
<dbReference type="Proteomes" id="UP000297617">
    <property type="component" value="Unassembled WGS sequence"/>
</dbReference>
<protein>
    <submittedName>
        <fullName evidence="9">Sterol desaturase family protein</fullName>
    </submittedName>
</protein>
<evidence type="ECO:0000256" key="6">
    <source>
        <dbReference type="ARBA" id="ARBA00023136"/>
    </source>
</evidence>
<dbReference type="RefSeq" id="WP_135754781.1">
    <property type="nucleotide sequence ID" value="NZ_RQFD01000016.1"/>
</dbReference>
<evidence type="ECO:0000259" key="8">
    <source>
        <dbReference type="Pfam" id="PF04116"/>
    </source>
</evidence>
<sequence length="414" mass="47912">MFENFKAPQIVTFAIPVFFLLIGIEVYIGYRKNKDLYRLNDSIADLSTGIISQIWGLFQKGVGLYAYFYIYEHFRFFEFAMTNPWAWVLCIVGQDFCYYWSHRLAHEVNFLWAGHVIHHHSEEYNLVVALRQTGLGGLVSWIFYVPLALVGFHPWMYLASGQINLIYQFWVHTKAVGKIGKIGEFILSTPSHHRVHHAINPIYIDKNHGGIFIIFDRMFGTFREETEPCVYGTVKPLRSFNPVYANFHYYWELLKQSFQAEYFLDKILVFFKPPGWIPRQGQKAAGFLPIPEVSPTTFQKYDPKPASEVKTYTTTWFVLVLLLSFAFLLFVPKFSLVSQILVTIWVTLSLVSINALIENKSWAGAMEISRLLFGFLVLGYFDMGWTYYAIGIVCLVVAGIYLYRTGQQKTQAVS</sequence>
<dbReference type="Pfam" id="PF04116">
    <property type="entry name" value="FA_hydroxylase"/>
    <property type="match status" value="1"/>
</dbReference>
<feature type="transmembrane region" description="Helical" evidence="7">
    <location>
        <begin position="138"/>
        <end position="158"/>
    </location>
</feature>
<evidence type="ECO:0000256" key="4">
    <source>
        <dbReference type="ARBA" id="ARBA00023002"/>
    </source>
</evidence>
<feature type="transmembrane region" description="Helical" evidence="7">
    <location>
        <begin position="12"/>
        <end position="30"/>
    </location>
</feature>
<feature type="domain" description="Fatty acid hydroxylase" evidence="8">
    <location>
        <begin position="87"/>
        <end position="221"/>
    </location>
</feature>
<dbReference type="InterPro" id="IPR051689">
    <property type="entry name" value="Sterol_desaturase/TMEM195"/>
</dbReference>
<comment type="caution">
    <text evidence="9">The sequence shown here is derived from an EMBL/GenBank/DDBJ whole genome shotgun (WGS) entry which is preliminary data.</text>
</comment>
<dbReference type="InterPro" id="IPR006694">
    <property type="entry name" value="Fatty_acid_hydroxylase"/>
</dbReference>
<keyword evidence="4" id="KW-0560">Oxidoreductase</keyword>
<gene>
    <name evidence="9" type="ORF">EHQ10_17005</name>
</gene>
<proteinExistence type="predicted"/>
<comment type="subcellular location">
    <subcellularLocation>
        <location evidence="1">Endomembrane system</location>
        <topology evidence="1">Multi-pass membrane protein</topology>
    </subcellularLocation>
</comment>
<evidence type="ECO:0000256" key="7">
    <source>
        <dbReference type="SAM" id="Phobius"/>
    </source>
</evidence>
<keyword evidence="6 7" id="KW-0472">Membrane</keyword>
<dbReference type="EMBL" id="RQFD01000016">
    <property type="protein sequence ID" value="TGK47033.1"/>
    <property type="molecule type" value="Genomic_DNA"/>
</dbReference>
<evidence type="ECO:0000313" key="9">
    <source>
        <dbReference type="EMBL" id="TGK47033.1"/>
    </source>
</evidence>
<evidence type="ECO:0000256" key="1">
    <source>
        <dbReference type="ARBA" id="ARBA00004127"/>
    </source>
</evidence>
<dbReference type="PANTHER" id="PTHR21624">
    <property type="entry name" value="STEROL DESATURASE-RELATED PROTEIN"/>
    <property type="match status" value="1"/>
</dbReference>
<feature type="transmembrane region" description="Helical" evidence="7">
    <location>
        <begin position="336"/>
        <end position="357"/>
    </location>
</feature>
<reference evidence="10" key="1">
    <citation type="journal article" date="2019" name="PLoS Negl. Trop. Dis.">
        <title>Revisiting the worldwide diversity of Leptospira species in the environment.</title>
        <authorList>
            <person name="Vincent A.T."/>
            <person name="Schiettekatte O."/>
            <person name="Bourhy P."/>
            <person name="Veyrier F.J."/>
            <person name="Picardeau M."/>
        </authorList>
    </citation>
    <scope>NUCLEOTIDE SEQUENCE [LARGE SCALE GENOMIC DNA]</scope>
    <source>
        <strain evidence="10">201800295</strain>
    </source>
</reference>